<keyword evidence="4 7" id="KW-0566">Pantothenate biosynthesis</keyword>
<comment type="catalytic activity">
    <reaction evidence="7">
        <text>(6R)-5,10-methylene-5,6,7,8-tetrahydrofolate + 3-methyl-2-oxobutanoate + H2O = 2-dehydropantoate + (6S)-5,6,7,8-tetrahydrofolate</text>
        <dbReference type="Rhea" id="RHEA:11824"/>
        <dbReference type="ChEBI" id="CHEBI:11561"/>
        <dbReference type="ChEBI" id="CHEBI:11851"/>
        <dbReference type="ChEBI" id="CHEBI:15377"/>
        <dbReference type="ChEBI" id="CHEBI:15636"/>
        <dbReference type="ChEBI" id="CHEBI:57453"/>
        <dbReference type="EC" id="2.1.2.11"/>
    </reaction>
</comment>
<dbReference type="EMBL" id="CP002028">
    <property type="protein sequence ID" value="ADG81102.1"/>
    <property type="molecule type" value="Genomic_DNA"/>
</dbReference>
<feature type="binding site" evidence="7 10">
    <location>
        <position position="47"/>
    </location>
    <ligand>
        <name>Mg(2+)</name>
        <dbReference type="ChEBI" id="CHEBI:18420"/>
    </ligand>
</feature>
<dbReference type="Gene3D" id="3.20.20.60">
    <property type="entry name" value="Phosphoenolpyruvate-binding domains"/>
    <property type="match status" value="1"/>
</dbReference>
<sequence>MSGKKVTTLTLKQKKQKGEKITMLTAYDYSTAKIFDEVGIDVLLVGDSLGMVVLGYESTLPVTMEDMLHHVQAVSRGTTNAMVVADMPFMSYHVSVGESVRNAGRFLQEAGANAVKLEGGREVADTVKAIIAAGIPVMGHLGLTPQSINQLGGYRVQGKDEAAARAIINNALALQDAGVFAIVLECVPAPLAKMVTERLDIPTIGIGAGKDCDGQVLVSHDILGLYSDLVPKMAKQYASLKPIIVDAVARYKKEVETGVFPAEEHSFQMAAEELNKLS</sequence>
<evidence type="ECO:0000256" key="8">
    <source>
        <dbReference type="PIRSR" id="PIRSR000388-1"/>
    </source>
</evidence>
<dbReference type="InterPro" id="IPR003700">
    <property type="entry name" value="Pantoate_hydroxy_MeTrfase"/>
</dbReference>
<dbReference type="GO" id="GO:0000287">
    <property type="term" value="F:magnesium ion binding"/>
    <property type="evidence" value="ECO:0007669"/>
    <property type="project" value="TreeGrafter"/>
</dbReference>
<dbReference type="SUPFAM" id="SSF51621">
    <property type="entry name" value="Phosphoenolpyruvate/pyruvate domain"/>
    <property type="match status" value="1"/>
</dbReference>
<name>D5X9N1_THEPJ</name>
<dbReference type="HOGENOM" id="CLU_036645_1_0_9"/>
<dbReference type="GO" id="GO:0005737">
    <property type="term" value="C:cytoplasm"/>
    <property type="evidence" value="ECO:0007669"/>
    <property type="project" value="UniProtKB-SubCell"/>
</dbReference>
<dbReference type="RefSeq" id="WP_013119130.1">
    <property type="nucleotide sequence ID" value="NC_014152.1"/>
</dbReference>
<keyword evidence="7 10" id="KW-0460">Magnesium</keyword>
<evidence type="ECO:0000256" key="4">
    <source>
        <dbReference type="ARBA" id="ARBA00022655"/>
    </source>
</evidence>
<dbReference type="GO" id="GO:0032259">
    <property type="term" value="P:methylation"/>
    <property type="evidence" value="ECO:0007669"/>
    <property type="project" value="UniProtKB-KW"/>
</dbReference>
<evidence type="ECO:0000256" key="5">
    <source>
        <dbReference type="ARBA" id="ARBA00022679"/>
    </source>
</evidence>
<protein>
    <recommendedName>
        <fullName evidence="7">3-methyl-2-oxobutanoate hydroxymethyltransferase</fullName>
        <ecNumber evidence="7">2.1.2.11</ecNumber>
    </recommendedName>
    <alternativeName>
        <fullName evidence="7">Ketopantoate hydroxymethyltransferase</fullName>
        <shortName evidence="7">KPHMT</shortName>
    </alternativeName>
</protein>
<dbReference type="EC" id="2.1.2.11" evidence="7"/>
<evidence type="ECO:0000256" key="7">
    <source>
        <dbReference type="HAMAP-Rule" id="MF_00156"/>
    </source>
</evidence>
<evidence type="ECO:0000256" key="2">
    <source>
        <dbReference type="ARBA" id="ARBA00008676"/>
    </source>
</evidence>
<comment type="subcellular location">
    <subcellularLocation>
        <location evidence="7">Cytoplasm</location>
    </subcellularLocation>
</comment>
<dbReference type="OrthoDB" id="9781789at2"/>
<comment type="similarity">
    <text evidence="2 7">Belongs to the PanB family.</text>
</comment>
<comment type="pathway">
    <text evidence="1 7">Cofactor biosynthesis; (R)-pantothenate biosynthesis; (R)-pantoate from 3-methyl-2-oxobutanoate: step 1/2.</text>
</comment>
<feature type="binding site" evidence="7 10">
    <location>
        <position position="86"/>
    </location>
    <ligand>
        <name>Mg(2+)</name>
        <dbReference type="ChEBI" id="CHEBI:18420"/>
    </ligand>
</feature>
<comment type="cofactor">
    <cofactor evidence="7 10">
        <name>Mg(2+)</name>
        <dbReference type="ChEBI" id="CHEBI:18420"/>
    </cofactor>
    <text evidence="7 10">Binds 1 Mg(2+) ion per subunit.</text>
</comment>
<dbReference type="eggNOG" id="COG0413">
    <property type="taxonomic scope" value="Bacteria"/>
</dbReference>
<gene>
    <name evidence="7" type="primary">panB</name>
    <name evidence="11" type="ordered locus">TherJR_0214</name>
</gene>
<dbReference type="PIRSF" id="PIRSF000388">
    <property type="entry name" value="Pantoate_hydroxy_MeTrfase"/>
    <property type="match status" value="1"/>
</dbReference>
<comment type="function">
    <text evidence="6 7">Catalyzes the reversible reaction in which hydroxymethyl group from 5,10-methylenetetrahydrofolate is transferred onto alpha-ketoisovalerate to form ketopantoate.</text>
</comment>
<feature type="binding site" evidence="7 9">
    <location>
        <position position="116"/>
    </location>
    <ligand>
        <name>3-methyl-2-oxobutanoate</name>
        <dbReference type="ChEBI" id="CHEBI:11851"/>
    </ligand>
</feature>
<keyword evidence="5 7" id="KW-0808">Transferase</keyword>
<dbReference type="GO" id="GO:0003864">
    <property type="term" value="F:3-methyl-2-oxobutanoate hydroxymethyltransferase activity"/>
    <property type="evidence" value="ECO:0007669"/>
    <property type="project" value="UniProtKB-UniRule"/>
</dbReference>
<evidence type="ECO:0000313" key="11">
    <source>
        <dbReference type="EMBL" id="ADG81102.1"/>
    </source>
</evidence>
<dbReference type="AlphaFoldDB" id="D5X9N1"/>
<dbReference type="NCBIfam" id="TIGR00222">
    <property type="entry name" value="panB"/>
    <property type="match status" value="1"/>
</dbReference>
<keyword evidence="12" id="KW-1185">Reference proteome</keyword>
<evidence type="ECO:0000256" key="6">
    <source>
        <dbReference type="ARBA" id="ARBA00056497"/>
    </source>
</evidence>
<reference evidence="11 12" key="1">
    <citation type="submission" date="2010-05" db="EMBL/GenBank/DDBJ databases">
        <title>Complete sequence of Thermincola sp. JR.</title>
        <authorList>
            <consortium name="US DOE Joint Genome Institute"/>
            <person name="Lucas S."/>
            <person name="Copeland A."/>
            <person name="Lapidus A."/>
            <person name="Cheng J.-F."/>
            <person name="Bruce D."/>
            <person name="Goodwin L."/>
            <person name="Pitluck S."/>
            <person name="Chertkov O."/>
            <person name="Detter J.C."/>
            <person name="Han C."/>
            <person name="Tapia R."/>
            <person name="Land M."/>
            <person name="Hauser L."/>
            <person name="Kyrpides N."/>
            <person name="Mikhailova N."/>
            <person name="Hazen T.C."/>
            <person name="Woyke T."/>
        </authorList>
    </citation>
    <scope>NUCLEOTIDE SEQUENCE [LARGE SCALE GENOMIC DNA]</scope>
    <source>
        <strain evidence="11 12">JR</strain>
    </source>
</reference>
<dbReference type="InterPro" id="IPR040442">
    <property type="entry name" value="Pyrv_kinase-like_dom_sf"/>
</dbReference>
<feature type="binding site" evidence="7 10">
    <location>
        <position position="118"/>
    </location>
    <ligand>
        <name>Mg(2+)</name>
        <dbReference type="ChEBI" id="CHEBI:18420"/>
    </ligand>
</feature>
<feature type="active site" description="Proton acceptor" evidence="7 8">
    <location>
        <position position="185"/>
    </location>
</feature>
<keyword evidence="7 10" id="KW-0479">Metal-binding</keyword>
<dbReference type="Proteomes" id="UP000002377">
    <property type="component" value="Chromosome"/>
</dbReference>
<dbReference type="UniPathway" id="UPA00028">
    <property type="reaction ID" value="UER00003"/>
</dbReference>
<dbReference type="KEGG" id="tjr:TherJR_0214"/>
<comment type="subunit">
    <text evidence="3 7">Homodecamer; pentamer of dimers.</text>
</comment>
<dbReference type="FunFam" id="3.20.20.60:FF:000003">
    <property type="entry name" value="3-methyl-2-oxobutanoate hydroxymethyltransferase"/>
    <property type="match status" value="1"/>
</dbReference>
<dbReference type="GO" id="GO:0008168">
    <property type="term" value="F:methyltransferase activity"/>
    <property type="evidence" value="ECO:0007669"/>
    <property type="project" value="UniProtKB-KW"/>
</dbReference>
<proteinExistence type="inferred from homology"/>
<dbReference type="PANTHER" id="PTHR20881">
    <property type="entry name" value="3-METHYL-2-OXOBUTANOATE HYDROXYMETHYLTRANSFERASE"/>
    <property type="match status" value="1"/>
</dbReference>
<dbReference type="HAMAP" id="MF_00156">
    <property type="entry name" value="PanB"/>
    <property type="match status" value="1"/>
</dbReference>
<evidence type="ECO:0000313" key="12">
    <source>
        <dbReference type="Proteomes" id="UP000002377"/>
    </source>
</evidence>
<keyword evidence="7" id="KW-0963">Cytoplasm</keyword>
<evidence type="ECO:0000256" key="9">
    <source>
        <dbReference type="PIRSR" id="PIRSR000388-2"/>
    </source>
</evidence>
<evidence type="ECO:0000256" key="1">
    <source>
        <dbReference type="ARBA" id="ARBA00005033"/>
    </source>
</evidence>
<dbReference type="GO" id="GO:0015940">
    <property type="term" value="P:pantothenate biosynthetic process"/>
    <property type="evidence" value="ECO:0007669"/>
    <property type="project" value="UniProtKB-UniRule"/>
</dbReference>
<dbReference type="InterPro" id="IPR015813">
    <property type="entry name" value="Pyrv/PenolPyrv_kinase-like_dom"/>
</dbReference>
<dbReference type="Pfam" id="PF02548">
    <property type="entry name" value="Pantoate_transf"/>
    <property type="match status" value="1"/>
</dbReference>
<accession>D5X9N1</accession>
<dbReference type="STRING" id="635013.TherJR_0214"/>
<feature type="binding site" evidence="7 9">
    <location>
        <begin position="47"/>
        <end position="48"/>
    </location>
    <ligand>
        <name>3-methyl-2-oxobutanoate</name>
        <dbReference type="ChEBI" id="CHEBI:11851"/>
    </ligand>
</feature>
<dbReference type="CDD" id="cd06557">
    <property type="entry name" value="KPHMT-like"/>
    <property type="match status" value="1"/>
</dbReference>
<feature type="binding site" evidence="7 9">
    <location>
        <position position="86"/>
    </location>
    <ligand>
        <name>3-methyl-2-oxobutanoate</name>
        <dbReference type="ChEBI" id="CHEBI:11851"/>
    </ligand>
</feature>
<evidence type="ECO:0000256" key="3">
    <source>
        <dbReference type="ARBA" id="ARBA00011424"/>
    </source>
</evidence>
<keyword evidence="11" id="KW-0489">Methyltransferase</keyword>
<evidence type="ECO:0000256" key="10">
    <source>
        <dbReference type="PIRSR" id="PIRSR000388-3"/>
    </source>
</evidence>
<organism evidence="11 12">
    <name type="scientific">Thermincola potens (strain JR)</name>
    <dbReference type="NCBI Taxonomy" id="635013"/>
    <lineage>
        <taxon>Bacteria</taxon>
        <taxon>Bacillati</taxon>
        <taxon>Bacillota</taxon>
        <taxon>Clostridia</taxon>
        <taxon>Eubacteriales</taxon>
        <taxon>Thermincolaceae</taxon>
        <taxon>Thermincola</taxon>
    </lineage>
</organism>
<dbReference type="PANTHER" id="PTHR20881:SF0">
    <property type="entry name" value="3-METHYL-2-OXOBUTANOATE HYDROXYMETHYLTRANSFERASE"/>
    <property type="match status" value="1"/>
</dbReference>
<dbReference type="NCBIfam" id="NF001452">
    <property type="entry name" value="PRK00311.1"/>
    <property type="match status" value="1"/>
</dbReference>